<evidence type="ECO:0000313" key="2">
    <source>
        <dbReference type="EMBL" id="ABC82585.1"/>
    </source>
</evidence>
<feature type="signal peptide" evidence="1">
    <location>
        <begin position="1"/>
        <end position="19"/>
    </location>
</feature>
<dbReference type="OrthoDB" id="9810317at2"/>
<name>Q2ILQ2_ANADE</name>
<reference evidence="2 3" key="1">
    <citation type="submission" date="2006-01" db="EMBL/GenBank/DDBJ databases">
        <title>Complete sequence of Anaeromyxobacter dehalogenans 2CP-C.</title>
        <authorList>
            <consortium name="US DOE Joint Genome Institute"/>
            <person name="Copeland A."/>
            <person name="Lucas S."/>
            <person name="Lapidus A."/>
            <person name="Barry K."/>
            <person name="Detter J.C."/>
            <person name="Glavina T."/>
            <person name="Hammon N."/>
            <person name="Israni S."/>
            <person name="Pitluck S."/>
            <person name="Brettin T."/>
            <person name="Bruce D."/>
            <person name="Han C."/>
            <person name="Tapia R."/>
            <person name="Gilna P."/>
            <person name="Kiss H."/>
            <person name="Schmutz J."/>
            <person name="Larimer F."/>
            <person name="Land M."/>
            <person name="Kyrpides N."/>
            <person name="Anderson I."/>
            <person name="Sanford R.A."/>
            <person name="Ritalahti K.M."/>
            <person name="Thomas H.S."/>
            <person name="Kirby J.R."/>
            <person name="Zhulin I.B."/>
            <person name="Loeffler F.E."/>
            <person name="Richardson P."/>
        </authorList>
    </citation>
    <scope>NUCLEOTIDE SEQUENCE [LARGE SCALE GENOMIC DNA]</scope>
    <source>
        <strain evidence="2 3">2CP-C</strain>
    </source>
</reference>
<dbReference type="SUPFAM" id="SSF48695">
    <property type="entry name" value="Multiheme cytochromes"/>
    <property type="match status" value="2"/>
</dbReference>
<dbReference type="EMBL" id="CP000251">
    <property type="protein sequence ID" value="ABC82585.1"/>
    <property type="molecule type" value="Genomic_DNA"/>
</dbReference>
<protein>
    <submittedName>
        <fullName evidence="2">Cytochrome c like protein</fullName>
    </submittedName>
</protein>
<dbReference type="Proteomes" id="UP000001935">
    <property type="component" value="Chromosome"/>
</dbReference>
<dbReference type="HOGENOM" id="CLU_602235_0_0_7"/>
<dbReference type="Pfam" id="PF09698">
    <property type="entry name" value="GSu_C4xC__C2xCH"/>
    <property type="match status" value="2"/>
</dbReference>
<gene>
    <name evidence="2" type="ordered locus">Adeh_2815</name>
</gene>
<dbReference type="AlphaFoldDB" id="Q2ILQ2"/>
<dbReference type="InterPro" id="IPR010176">
    <property type="entry name" value="C4xCH_C2xCH_motif_GEOSU"/>
</dbReference>
<organism evidence="2 3">
    <name type="scientific">Anaeromyxobacter dehalogenans (strain 2CP-C)</name>
    <dbReference type="NCBI Taxonomy" id="290397"/>
    <lineage>
        <taxon>Bacteria</taxon>
        <taxon>Pseudomonadati</taxon>
        <taxon>Myxococcota</taxon>
        <taxon>Myxococcia</taxon>
        <taxon>Myxococcales</taxon>
        <taxon>Cystobacterineae</taxon>
        <taxon>Anaeromyxobacteraceae</taxon>
        <taxon>Anaeromyxobacter</taxon>
    </lineage>
</organism>
<dbReference type="RefSeq" id="WP_011421867.1">
    <property type="nucleotide sequence ID" value="NC_007760.1"/>
</dbReference>
<dbReference type="NCBIfam" id="TIGR01904">
    <property type="entry name" value="GSu_C4xC__C2xCH"/>
    <property type="match status" value="2"/>
</dbReference>
<proteinExistence type="predicted"/>
<feature type="chain" id="PRO_5004209986" evidence="1">
    <location>
        <begin position="20"/>
        <end position="457"/>
    </location>
</feature>
<dbReference type="eggNOG" id="COG0484">
    <property type="taxonomic scope" value="Bacteria"/>
</dbReference>
<evidence type="ECO:0000256" key="1">
    <source>
        <dbReference type="SAM" id="SignalP"/>
    </source>
</evidence>
<evidence type="ECO:0000313" key="3">
    <source>
        <dbReference type="Proteomes" id="UP000001935"/>
    </source>
</evidence>
<dbReference type="PROSITE" id="PS51257">
    <property type="entry name" value="PROKAR_LIPOPROTEIN"/>
    <property type="match status" value="1"/>
</dbReference>
<dbReference type="Gene3D" id="3.90.10.10">
    <property type="entry name" value="Cytochrome C3"/>
    <property type="match status" value="1"/>
</dbReference>
<dbReference type="KEGG" id="ade:Adeh_2815"/>
<dbReference type="InterPro" id="IPR036280">
    <property type="entry name" value="Multihaem_cyt_sf"/>
</dbReference>
<accession>Q2ILQ2</accession>
<keyword evidence="1" id="KW-0732">Signal</keyword>
<sequence length="457" mass="44220">MASTHRAVLAALALLTSTAACDRARPTLGDAGADAGGGDCTTCHGDAARSEGNALLQAAPPLDAHGSASGPAVGAHQVHLHATAVSGPIACAECHAVPTQRLHSNGQVDLAFGALARASGASPAFAGGSCSGVYCHGATLSGGSLTAPAWGGAGPLGCGSCHGAPPPSHAAGATACASCHPGTVNTDGTLNLAGGLHLNGVVDVNRAHADGWSDPAQHGRAAKRDLASCTACHGADYAGGTSGVSCNGCHGGTAWQSNCTFCHGTKVAAYTAADLPSAAPPLGTQGETATTDRAVGAHRAHLDGGAIAGAVACAECHAVPADLGHLDGAAQVVFGAAAGRDGAAPAWSGTTCASTYCHGSIAGAAAPAPVWTSTAGTTCASCHLPQNGSGTSAYSGRHYLHVSSRGISCATCHGTGYTASAVAPATHVDGARQLQPIVGWNAASRSCAPGCHGGETW</sequence>